<dbReference type="GO" id="GO:0006203">
    <property type="term" value="P:dGTP catabolic process"/>
    <property type="evidence" value="ECO:0007669"/>
    <property type="project" value="TreeGrafter"/>
</dbReference>
<evidence type="ECO:0000259" key="1">
    <source>
        <dbReference type="Pfam" id="PF01966"/>
    </source>
</evidence>
<dbReference type="Gene3D" id="1.10.3210.10">
    <property type="entry name" value="Hypothetical protein af1432"/>
    <property type="match status" value="1"/>
</dbReference>
<dbReference type="InterPro" id="IPR003607">
    <property type="entry name" value="HD/PDEase_dom"/>
</dbReference>
<name>A0A1F8FMN5_9BACT</name>
<dbReference type="PANTHER" id="PTHR11373:SF4">
    <property type="entry name" value="DEOXYNUCLEOSIDE TRIPHOSPHATE TRIPHOSPHOHYDROLASE SAMHD1"/>
    <property type="match status" value="1"/>
</dbReference>
<accession>A0A1F8FMN5</accession>
<reference evidence="2 3" key="1">
    <citation type="journal article" date="2016" name="Nat. Commun.">
        <title>Thousands of microbial genomes shed light on interconnected biogeochemical processes in an aquifer system.</title>
        <authorList>
            <person name="Anantharaman K."/>
            <person name="Brown C.T."/>
            <person name="Hug L.A."/>
            <person name="Sharon I."/>
            <person name="Castelle C.J."/>
            <person name="Probst A.J."/>
            <person name="Thomas B.C."/>
            <person name="Singh A."/>
            <person name="Wilkins M.J."/>
            <person name="Karaoz U."/>
            <person name="Brodie E.L."/>
            <person name="Williams K.H."/>
            <person name="Hubbard S.S."/>
            <person name="Banfield J.F."/>
        </authorList>
    </citation>
    <scope>NUCLEOTIDE SEQUENCE [LARGE SCALE GENOMIC DNA]</scope>
</reference>
<proteinExistence type="predicted"/>
<dbReference type="PANTHER" id="PTHR11373">
    <property type="entry name" value="DEOXYNUCLEOSIDE TRIPHOSPHATE TRIPHOSPHOHYDROLASE"/>
    <property type="match status" value="1"/>
</dbReference>
<dbReference type="GO" id="GO:0008832">
    <property type="term" value="F:dGTPase activity"/>
    <property type="evidence" value="ECO:0007669"/>
    <property type="project" value="TreeGrafter"/>
</dbReference>
<dbReference type="Proteomes" id="UP000178197">
    <property type="component" value="Unassembled WGS sequence"/>
</dbReference>
<dbReference type="EMBL" id="MGJT01000001">
    <property type="protein sequence ID" value="OGN13788.1"/>
    <property type="molecule type" value="Genomic_DNA"/>
</dbReference>
<evidence type="ECO:0000313" key="3">
    <source>
        <dbReference type="Proteomes" id="UP000178197"/>
    </source>
</evidence>
<comment type="caution">
    <text evidence="2">The sequence shown here is derived from an EMBL/GenBank/DDBJ whole genome shotgun (WGS) entry which is preliminary data.</text>
</comment>
<dbReference type="AlphaFoldDB" id="A0A1F8FMN5"/>
<dbReference type="InterPro" id="IPR050135">
    <property type="entry name" value="dGTPase-like"/>
</dbReference>
<gene>
    <name evidence="2" type="ORF">A3C71_02240</name>
</gene>
<dbReference type="CDD" id="cd00077">
    <property type="entry name" value="HDc"/>
    <property type="match status" value="1"/>
</dbReference>
<dbReference type="SUPFAM" id="SSF109604">
    <property type="entry name" value="HD-domain/PDEase-like"/>
    <property type="match status" value="1"/>
</dbReference>
<protein>
    <recommendedName>
        <fullName evidence="1">HD domain-containing protein</fullName>
    </recommendedName>
</protein>
<sequence length="440" mass="51324">MTKTKPRLKMASAVTLGDKWIPWPGIGQINKRIIAPIIDNPYFRRLSDKRQLAFTYLVFPGATHDRRQHSVGAYYRTAQFTEKMTRLGLLNKHEAVNLNIYALLHDIGHGPFSHVIEAFTKSNHHQNGLRILDRMGEDIQAAGGDVGMIKRFMLRKDPRGGIVHDKNFGMEKLDYLIRDQESTQFGPNIRYCVESVFNHLLFRDGQLRVDLKALDSAIEIQRAYIYFYRNVHLEKSSYLIQRFMQKLIFQLLNTPAQKGGISEEELWEMVDGDLIHSLKKCQNPTVANGIKIFDWGVKHFPKTAISLRLTNYGWLERRAGKPIEVEEVDNKFFDKFFVKSSASDLEEVESRIAKMLGLQSWEVAISHIVDRDRFIPQDILFYDEEKDYSLKKQDPEYFNLLKKEMDKYLCVRICAVPEHREKILTKKKKILKLVYDYVGY</sequence>
<dbReference type="Pfam" id="PF01966">
    <property type="entry name" value="HD"/>
    <property type="match status" value="1"/>
</dbReference>
<organism evidence="2 3">
    <name type="scientific">Candidatus Yanofskybacteria bacterium RIFCSPHIGHO2_02_FULL_43_15c</name>
    <dbReference type="NCBI Taxonomy" id="1802679"/>
    <lineage>
        <taxon>Bacteria</taxon>
        <taxon>Candidatus Yanofskyibacteriota</taxon>
    </lineage>
</organism>
<dbReference type="InterPro" id="IPR006674">
    <property type="entry name" value="HD_domain"/>
</dbReference>
<feature type="domain" description="HD" evidence="1">
    <location>
        <begin position="68"/>
        <end position="139"/>
    </location>
</feature>
<evidence type="ECO:0000313" key="2">
    <source>
        <dbReference type="EMBL" id="OGN13788.1"/>
    </source>
</evidence>